<evidence type="ECO:0000313" key="3">
    <source>
        <dbReference type="Proteomes" id="UP000316726"/>
    </source>
</evidence>
<name>A0A5B8ML94_9CHLO</name>
<dbReference type="AlphaFoldDB" id="A0A5B8ML94"/>
<feature type="region of interest" description="Disordered" evidence="1">
    <location>
        <begin position="71"/>
        <end position="93"/>
    </location>
</feature>
<dbReference type="Proteomes" id="UP000316726">
    <property type="component" value="Chromosome 5"/>
</dbReference>
<organism evidence="2 3">
    <name type="scientific">Chloropicon primus</name>
    <dbReference type="NCBI Taxonomy" id="1764295"/>
    <lineage>
        <taxon>Eukaryota</taxon>
        <taxon>Viridiplantae</taxon>
        <taxon>Chlorophyta</taxon>
        <taxon>Chloropicophyceae</taxon>
        <taxon>Chloropicales</taxon>
        <taxon>Chloropicaceae</taxon>
        <taxon>Chloropicon</taxon>
    </lineage>
</organism>
<proteinExistence type="predicted"/>
<feature type="compositionally biased region" description="Low complexity" evidence="1">
    <location>
        <begin position="80"/>
        <end position="93"/>
    </location>
</feature>
<gene>
    <name evidence="2" type="ORF">A3770_05p37510</name>
</gene>
<evidence type="ECO:0000256" key="1">
    <source>
        <dbReference type="SAM" id="MobiDB-lite"/>
    </source>
</evidence>
<sequence>MATLVAAASPPAEEVRRLLENLRRYRSVQDSVRSSFSRLEGAYKTLKVKAQTPAKAKVDKLLHRLDAADDARQDGEENVPSASSSPASSSSLACYSSPVEDALASENVHYQELRSLEKELMGIVRLLRRDFEVLVKREEPPDHAVYWDFVSGVADALDAVERDCELKRRIIGNLDWHTPEEDCFVYNVLLSLQPFLKDSLFDVVESAGAARLAS</sequence>
<reference evidence="2 3" key="1">
    <citation type="submission" date="2018-07" db="EMBL/GenBank/DDBJ databases">
        <title>The complete nuclear genome of the prasinophyte Chloropicon primus (CCMP1205).</title>
        <authorList>
            <person name="Pombert J.-F."/>
            <person name="Otis C."/>
            <person name="Turmel M."/>
            <person name="Lemieux C."/>
        </authorList>
    </citation>
    <scope>NUCLEOTIDE SEQUENCE [LARGE SCALE GENOMIC DNA]</scope>
    <source>
        <strain evidence="2 3">CCMP1205</strain>
    </source>
</reference>
<keyword evidence="3" id="KW-1185">Reference proteome</keyword>
<protein>
    <submittedName>
        <fullName evidence="2">Uncharacterized protein</fullName>
    </submittedName>
</protein>
<accession>A0A5B8ML94</accession>
<dbReference type="EMBL" id="CP031038">
    <property type="protein sequence ID" value="QDZ21233.1"/>
    <property type="molecule type" value="Genomic_DNA"/>
</dbReference>
<evidence type="ECO:0000313" key="2">
    <source>
        <dbReference type="EMBL" id="QDZ21233.1"/>
    </source>
</evidence>